<keyword evidence="3" id="KW-1185">Reference proteome</keyword>
<dbReference type="PANTHER" id="PTHR12558">
    <property type="entry name" value="CELL DIVISION CYCLE 16,23,27"/>
    <property type="match status" value="1"/>
</dbReference>
<dbReference type="EMBL" id="JAZHOF010000003">
    <property type="protein sequence ID" value="MEJ8571576.1"/>
    <property type="molecule type" value="Genomic_DNA"/>
</dbReference>
<sequence>MLSRWLVPLIVLGIVATPIVYAVYSNERTALRAATQVSERAQVRPYEIADTIQTGTLYAQAPTTTQDTAPAAAAPSQPPADPPRAAAGVDESALRYFAAQGDIKRMEAEIARLKRLHPEWVPPRNVDELLSGSDPQTQFLWDLLSDGNYAAAREEIAKRQESDPGWQPPDSLLNALDMAEARQRIANAATSQQWRTVLATAQAYPDLLVCAEMSTLWNIGEAYAQTDQENRAVDLYSYILTNCNDPAERLSTIQKASALLPPDDVSRLLDFERPGPGGEGEFEAVRMDLLRDRVGAAAENGEPDISREELELLASVARSEESATDATLLGFYYYSRNDAEAAVPWFSDAMDWGGDAKAAEGYVLALADTGDRQQAAVVAEEWRDASEANAKAYIDVLTSLLTDDPPPRLEADMVADFAAFVSRARNATGAQGLGFYALNTDQTATAERWFDAALEWDPDEDRAAFGLAIVYQRNKDSKALAALIEEWAPRSDAIAALATSDRVARTSSASTARGGGSGGAVYSGPVNCARAAPDPRSLAAGTALAFAWCLMELDRPIVAVPYFERAIAAGDAKTASDASYGKSLAFLRKGMTGEAAAASTQAAQTPARAVELQTEIITQRALAAYDRGQYALTLTLLDQRRQIAPEVVDLLVIRGWCYYRLGQYDSAKRMFRAAVDSGRVGPGTEGLNAIDERLGVIIPGG</sequence>
<feature type="region of interest" description="Disordered" evidence="1">
    <location>
        <begin position="65"/>
        <end position="87"/>
    </location>
</feature>
<reference evidence="2 3" key="1">
    <citation type="submission" date="2024-02" db="EMBL/GenBank/DDBJ databases">
        <title>Genome analysis and characterization of Microbaculum marinisediminis sp. nov., isolated from marine sediment.</title>
        <authorList>
            <person name="Du Z.-J."/>
            <person name="Ye Y.-Q."/>
            <person name="Zhang Z.-R."/>
            <person name="Yuan S.-M."/>
            <person name="Zhang X.-Y."/>
        </authorList>
    </citation>
    <scope>NUCLEOTIDE SEQUENCE [LARGE SCALE GENOMIC DNA]</scope>
    <source>
        <strain evidence="2 3">SDUM1044001</strain>
    </source>
</reference>
<gene>
    <name evidence="2" type="ORF">V3328_08835</name>
</gene>
<dbReference type="Proteomes" id="UP001378188">
    <property type="component" value="Unassembled WGS sequence"/>
</dbReference>
<evidence type="ECO:0000313" key="2">
    <source>
        <dbReference type="EMBL" id="MEJ8571576.1"/>
    </source>
</evidence>
<protein>
    <recommendedName>
        <fullName evidence="4">Tetratricopeptide repeat protein</fullName>
    </recommendedName>
</protein>
<proteinExistence type="predicted"/>
<name>A0AAW9RP58_9HYPH</name>
<dbReference type="SUPFAM" id="SSF81901">
    <property type="entry name" value="HCP-like"/>
    <property type="match status" value="1"/>
</dbReference>
<dbReference type="Gene3D" id="1.25.40.10">
    <property type="entry name" value="Tetratricopeptide repeat domain"/>
    <property type="match status" value="2"/>
</dbReference>
<evidence type="ECO:0000256" key="1">
    <source>
        <dbReference type="SAM" id="MobiDB-lite"/>
    </source>
</evidence>
<dbReference type="InterPro" id="IPR019734">
    <property type="entry name" value="TPR_rpt"/>
</dbReference>
<evidence type="ECO:0000313" key="3">
    <source>
        <dbReference type="Proteomes" id="UP001378188"/>
    </source>
</evidence>
<dbReference type="Pfam" id="PF13181">
    <property type="entry name" value="TPR_8"/>
    <property type="match status" value="1"/>
</dbReference>
<evidence type="ECO:0008006" key="4">
    <source>
        <dbReference type="Google" id="ProtNLM"/>
    </source>
</evidence>
<dbReference type="SUPFAM" id="SSF48452">
    <property type="entry name" value="TPR-like"/>
    <property type="match status" value="1"/>
</dbReference>
<dbReference type="PANTHER" id="PTHR12558:SF13">
    <property type="entry name" value="CELL DIVISION CYCLE PROTEIN 27 HOMOLOG"/>
    <property type="match status" value="1"/>
</dbReference>
<comment type="caution">
    <text evidence="2">The sequence shown here is derived from an EMBL/GenBank/DDBJ whole genome shotgun (WGS) entry which is preliminary data.</text>
</comment>
<dbReference type="InterPro" id="IPR011990">
    <property type="entry name" value="TPR-like_helical_dom_sf"/>
</dbReference>
<dbReference type="RefSeq" id="WP_340329275.1">
    <property type="nucleotide sequence ID" value="NZ_JAZHOF010000003.1"/>
</dbReference>
<accession>A0AAW9RP58</accession>
<organism evidence="2 3">
    <name type="scientific">Microbaculum marinum</name>
    <dbReference type="NCBI Taxonomy" id="1764581"/>
    <lineage>
        <taxon>Bacteria</taxon>
        <taxon>Pseudomonadati</taxon>
        <taxon>Pseudomonadota</taxon>
        <taxon>Alphaproteobacteria</taxon>
        <taxon>Hyphomicrobiales</taxon>
        <taxon>Tepidamorphaceae</taxon>
        <taxon>Microbaculum</taxon>
    </lineage>
</organism>
<feature type="compositionally biased region" description="Low complexity" evidence="1">
    <location>
        <begin position="65"/>
        <end position="75"/>
    </location>
</feature>
<dbReference type="AlphaFoldDB" id="A0AAW9RP58"/>